<comment type="caution">
    <text evidence="6">The sequence shown here is derived from an EMBL/GenBank/DDBJ whole genome shotgun (WGS) entry which is preliminary data.</text>
</comment>
<evidence type="ECO:0000256" key="3">
    <source>
        <dbReference type="ARBA" id="ARBA00024909"/>
    </source>
</evidence>
<dbReference type="SUPFAM" id="SSF55194">
    <property type="entry name" value="Ribosome recycling factor, RRF"/>
    <property type="match status" value="1"/>
</dbReference>
<dbReference type="GO" id="GO:0006412">
    <property type="term" value="P:translation"/>
    <property type="evidence" value="ECO:0007669"/>
    <property type="project" value="UniProtKB-KW"/>
</dbReference>
<dbReference type="Proteomes" id="UP000823405">
    <property type="component" value="Unassembled WGS sequence"/>
</dbReference>
<evidence type="ECO:0000313" key="7">
    <source>
        <dbReference type="Proteomes" id="UP000823405"/>
    </source>
</evidence>
<keyword evidence="2" id="KW-0648">Protein biosynthesis</keyword>
<evidence type="ECO:0000256" key="2">
    <source>
        <dbReference type="ARBA" id="ARBA00022917"/>
    </source>
</evidence>
<reference evidence="6" key="1">
    <citation type="journal article" date="2020" name="Fungal Divers.">
        <title>Resolving the Mortierellaceae phylogeny through synthesis of multi-gene phylogenetics and phylogenomics.</title>
        <authorList>
            <person name="Vandepol N."/>
            <person name="Liber J."/>
            <person name="Desiro A."/>
            <person name="Na H."/>
            <person name="Kennedy M."/>
            <person name="Barry K."/>
            <person name="Grigoriev I.V."/>
            <person name="Miller A.N."/>
            <person name="O'Donnell K."/>
            <person name="Stajich J.E."/>
            <person name="Bonito G."/>
        </authorList>
    </citation>
    <scope>NUCLEOTIDE SEQUENCE</scope>
    <source>
        <strain evidence="6">NVP60</strain>
    </source>
</reference>
<evidence type="ECO:0000256" key="4">
    <source>
        <dbReference type="SAM" id="MobiDB-lite"/>
    </source>
</evidence>
<dbReference type="FunFam" id="3.30.1360.40:FF:000001">
    <property type="entry name" value="Ribosome-recycling factor"/>
    <property type="match status" value="1"/>
</dbReference>
<dbReference type="Gene3D" id="3.30.1360.40">
    <property type="match status" value="1"/>
</dbReference>
<sequence>MQRATSTLLSATRRIASVNVNAAWSMSTRQSTPLFLRVNNTAPLAKNMAMALNASTCQFRGYASKKDAKKGGKGGKGGKKGGDDDDEDDRKGKGKSSGGSSPSGEMSFDLLDLEKKMGQCLERLKKDFMTMRAGTANPAILDPVSVKVENKMVPLRDLAQVSIKDAKTLMVNVNDVELTGAIEKAIREAGLNLNPIADNKAVRVPVPKPTKEFRESLTKLGAASTEKAKTIIRKLRQDGMKELKKDLKAGMSEDENYSLEKKAQTLHDKFIKDAEEALKVKTKEIMAN</sequence>
<accession>A0A9P6R4D4</accession>
<organism evidence="6 7">
    <name type="scientific">Linnemannia gamsii</name>
    <dbReference type="NCBI Taxonomy" id="64522"/>
    <lineage>
        <taxon>Eukaryota</taxon>
        <taxon>Fungi</taxon>
        <taxon>Fungi incertae sedis</taxon>
        <taxon>Mucoromycota</taxon>
        <taxon>Mortierellomycotina</taxon>
        <taxon>Mortierellomycetes</taxon>
        <taxon>Mortierellales</taxon>
        <taxon>Mortierellaceae</taxon>
        <taxon>Linnemannia</taxon>
    </lineage>
</organism>
<evidence type="ECO:0000256" key="1">
    <source>
        <dbReference type="ARBA" id="ARBA00005912"/>
    </source>
</evidence>
<dbReference type="AlphaFoldDB" id="A0A9P6R4D4"/>
<dbReference type="Gene3D" id="1.10.132.20">
    <property type="entry name" value="Ribosome-recycling factor"/>
    <property type="match status" value="1"/>
</dbReference>
<dbReference type="Pfam" id="PF01765">
    <property type="entry name" value="RRF"/>
    <property type="match status" value="1"/>
</dbReference>
<comment type="function">
    <text evidence="3">Necessary for protein synthesis in mitochondria. Functions as a ribosome recycling factor in mitochondria.</text>
</comment>
<protein>
    <recommendedName>
        <fullName evidence="5">Ribosome recycling factor domain-containing protein</fullName>
    </recommendedName>
</protein>
<gene>
    <name evidence="6" type="ORF">BGZ97_012180</name>
</gene>
<evidence type="ECO:0000259" key="5">
    <source>
        <dbReference type="Pfam" id="PF01765"/>
    </source>
</evidence>
<dbReference type="GO" id="GO:0043023">
    <property type="term" value="F:ribosomal large subunit binding"/>
    <property type="evidence" value="ECO:0007669"/>
    <property type="project" value="TreeGrafter"/>
</dbReference>
<proteinExistence type="inferred from homology"/>
<dbReference type="InterPro" id="IPR036191">
    <property type="entry name" value="RRF_sf"/>
</dbReference>
<dbReference type="PANTHER" id="PTHR20982:SF3">
    <property type="entry name" value="MITOCHONDRIAL RIBOSOME RECYCLING FACTOR PSEUDO 1"/>
    <property type="match status" value="1"/>
</dbReference>
<evidence type="ECO:0000313" key="6">
    <source>
        <dbReference type="EMBL" id="KAG0310974.1"/>
    </source>
</evidence>
<feature type="region of interest" description="Disordered" evidence="4">
    <location>
        <begin position="63"/>
        <end position="107"/>
    </location>
</feature>
<feature type="domain" description="Ribosome recycling factor" evidence="5">
    <location>
        <begin position="124"/>
        <end position="286"/>
    </location>
</feature>
<keyword evidence="7" id="KW-1185">Reference proteome</keyword>
<dbReference type="GO" id="GO:0005739">
    <property type="term" value="C:mitochondrion"/>
    <property type="evidence" value="ECO:0007669"/>
    <property type="project" value="TreeGrafter"/>
</dbReference>
<dbReference type="EMBL" id="JAAAIN010000773">
    <property type="protein sequence ID" value="KAG0310974.1"/>
    <property type="molecule type" value="Genomic_DNA"/>
</dbReference>
<dbReference type="OrthoDB" id="407355at2759"/>
<dbReference type="PANTHER" id="PTHR20982">
    <property type="entry name" value="RIBOSOME RECYCLING FACTOR"/>
    <property type="match status" value="1"/>
</dbReference>
<name>A0A9P6R4D4_9FUNG</name>
<dbReference type="InterPro" id="IPR023584">
    <property type="entry name" value="Ribosome_recyc_fac_dom"/>
</dbReference>
<comment type="similarity">
    <text evidence="1">Belongs to the RRF family.</text>
</comment>
<dbReference type="CDD" id="cd00520">
    <property type="entry name" value="RRF"/>
    <property type="match status" value="1"/>
</dbReference>
<dbReference type="InterPro" id="IPR002661">
    <property type="entry name" value="Ribosome_recyc_fac"/>
</dbReference>